<evidence type="ECO:0000259" key="3">
    <source>
        <dbReference type="Pfam" id="PF00326"/>
    </source>
</evidence>
<name>A0A9X2JFI7_9SPHI</name>
<dbReference type="SUPFAM" id="SSF53474">
    <property type="entry name" value="alpha/beta-Hydrolases"/>
    <property type="match status" value="1"/>
</dbReference>
<feature type="domain" description="Peptidase S9 prolyl oligopeptidase catalytic" evidence="3">
    <location>
        <begin position="415"/>
        <end position="627"/>
    </location>
</feature>
<dbReference type="Gene3D" id="2.120.10.30">
    <property type="entry name" value="TolB, C-terminal domain"/>
    <property type="match status" value="1"/>
</dbReference>
<evidence type="ECO:0000313" key="4">
    <source>
        <dbReference type="EMBL" id="MCO4293471.1"/>
    </source>
</evidence>
<evidence type="ECO:0000256" key="1">
    <source>
        <dbReference type="ARBA" id="ARBA00022801"/>
    </source>
</evidence>
<accession>A0A9X2JFI7</accession>
<dbReference type="AlphaFoldDB" id="A0A9X2JFI7"/>
<dbReference type="InterPro" id="IPR029058">
    <property type="entry name" value="AB_hydrolase_fold"/>
</dbReference>
<dbReference type="GO" id="GO:0004252">
    <property type="term" value="F:serine-type endopeptidase activity"/>
    <property type="evidence" value="ECO:0007669"/>
    <property type="project" value="TreeGrafter"/>
</dbReference>
<dbReference type="InterPro" id="IPR001375">
    <property type="entry name" value="Peptidase_S9_cat"/>
</dbReference>
<dbReference type="Pfam" id="PF00326">
    <property type="entry name" value="Peptidase_S9"/>
    <property type="match status" value="1"/>
</dbReference>
<dbReference type="PANTHER" id="PTHR42776:SF27">
    <property type="entry name" value="DIPEPTIDYL PEPTIDASE FAMILY MEMBER 6"/>
    <property type="match status" value="1"/>
</dbReference>
<dbReference type="InterPro" id="IPR011042">
    <property type="entry name" value="6-blade_b-propeller_TolB-like"/>
</dbReference>
<dbReference type="SUPFAM" id="SSF82171">
    <property type="entry name" value="DPP6 N-terminal domain-like"/>
    <property type="match status" value="1"/>
</dbReference>
<keyword evidence="5" id="KW-1185">Reference proteome</keyword>
<evidence type="ECO:0000313" key="5">
    <source>
        <dbReference type="Proteomes" id="UP001155182"/>
    </source>
</evidence>
<proteinExistence type="predicted"/>
<dbReference type="Gene3D" id="3.40.50.1820">
    <property type="entry name" value="alpha/beta hydrolase"/>
    <property type="match status" value="1"/>
</dbReference>
<dbReference type="PROSITE" id="PS51257">
    <property type="entry name" value="PROKAR_LIPOPROTEIN"/>
    <property type="match status" value="1"/>
</dbReference>
<evidence type="ECO:0000256" key="2">
    <source>
        <dbReference type="SAM" id="SignalP"/>
    </source>
</evidence>
<gene>
    <name evidence="4" type="ORF">NF867_11400</name>
</gene>
<dbReference type="GO" id="GO:0006508">
    <property type="term" value="P:proteolysis"/>
    <property type="evidence" value="ECO:0007669"/>
    <property type="project" value="InterPro"/>
</dbReference>
<dbReference type="PANTHER" id="PTHR42776">
    <property type="entry name" value="SERINE PEPTIDASE S9 FAMILY MEMBER"/>
    <property type="match status" value="1"/>
</dbReference>
<dbReference type="RefSeq" id="WP_252588128.1">
    <property type="nucleotide sequence ID" value="NZ_JAMWYS010000036.1"/>
</dbReference>
<feature type="signal peptide" evidence="2">
    <location>
        <begin position="1"/>
        <end position="18"/>
    </location>
</feature>
<dbReference type="Proteomes" id="UP001155182">
    <property type="component" value="Unassembled WGS sequence"/>
</dbReference>
<keyword evidence="1" id="KW-0378">Hydrolase</keyword>
<comment type="caution">
    <text evidence="4">The sequence shown here is derived from an EMBL/GenBank/DDBJ whole genome shotgun (WGS) entry which is preliminary data.</text>
</comment>
<feature type="chain" id="PRO_5040761245" evidence="2">
    <location>
        <begin position="19"/>
        <end position="628"/>
    </location>
</feature>
<reference evidence="4" key="1">
    <citation type="submission" date="2022-06" db="EMBL/GenBank/DDBJ databases">
        <title>Solitalea sp. MAHUQ-68 isolated from rhizospheric soil.</title>
        <authorList>
            <person name="Huq M.A."/>
        </authorList>
    </citation>
    <scope>NUCLEOTIDE SEQUENCE</scope>
    <source>
        <strain evidence="4">MAHUQ-68</strain>
    </source>
</reference>
<protein>
    <submittedName>
        <fullName evidence="4">S9 family peptidase</fullName>
    </submittedName>
</protein>
<organism evidence="4 5">
    <name type="scientific">Solitalea agri</name>
    <dbReference type="NCBI Taxonomy" id="2953739"/>
    <lineage>
        <taxon>Bacteria</taxon>
        <taxon>Pseudomonadati</taxon>
        <taxon>Bacteroidota</taxon>
        <taxon>Sphingobacteriia</taxon>
        <taxon>Sphingobacteriales</taxon>
        <taxon>Sphingobacteriaceae</taxon>
        <taxon>Solitalea</taxon>
    </lineage>
</organism>
<dbReference type="EMBL" id="JAMWYS010000036">
    <property type="protein sequence ID" value="MCO4293471.1"/>
    <property type="molecule type" value="Genomic_DNA"/>
</dbReference>
<sequence>MKVFFKCALFLLMGALSACDKKTAVREIPIADFFKNPERTFFRLSPDGEYIAFLQPYKDRLNLFVQKLNTNEITQVTSESENAILKYWWGGNNQLIYLKDNNGDERYHLYAVRKDGSNNQDITPYPDVSVRLIDVTNDGNILLLLNKLDPKRFDAYRMNLESGELTMIAENPGNINYWMADHDGKLLLAVETDGVNDRVLYRPDENKPFRVVRSVPFNESLEPQCFSFDSNKSIYALSNIGRDKMALVELDLETGKEIRTVYENKDVDVAEIGYSKQLRKILWAGYTTWKYEVHFLDEPSACFYNNISKKLPGKDLWITGMDKKEEKFLVRTYSDKNPGTYYLYEINSDKLSKLSDISPWIKEEEMAKMEPVSYRSRDGLTIHGYLTLPRDKEPKMLPVIIMPHGGSSPWTRNKWGYNAEVQFLANRGYAVLQMNYRGSTGYGKAFYQASFKEWGGKMQDDITDGAKWLIEKGIADSNRIAIYGNGFGGYSALVGCIKNPELYKCGVSYCGIINLFTYLKDIPPYYKSMQGMYYELVGNPETDADILREVSPIFHAEKIKVPFLVAQGAKDPRVNVQETSQLVKTLQKQEIDVKYILKQNEGTYFMKQENRIEFYKTMEQFFNDNLKK</sequence>
<keyword evidence="2" id="KW-0732">Signal</keyword>